<comment type="similarity">
    <text evidence="1 6">Belongs to the FMO family.</text>
</comment>
<reference evidence="10" key="1">
    <citation type="submission" date="2021-02" db="EMBL/GenBank/DDBJ databases">
        <authorList>
            <person name="Nowell W R."/>
        </authorList>
    </citation>
    <scope>NUCLEOTIDE SEQUENCE</scope>
</reference>
<evidence type="ECO:0000313" key="11">
    <source>
        <dbReference type="Proteomes" id="UP000663873"/>
    </source>
</evidence>
<protein>
    <recommendedName>
        <fullName evidence="6">Flavin-containing monooxygenase</fullName>
        <ecNumber evidence="6">1.-.-.-</ecNumber>
    </recommendedName>
</protein>
<keyword evidence="4" id="KW-0521">NADP</keyword>
<evidence type="ECO:0000256" key="6">
    <source>
        <dbReference type="RuleBase" id="RU361177"/>
    </source>
</evidence>
<dbReference type="InterPro" id="IPR000960">
    <property type="entry name" value="Flavin_mOase"/>
</dbReference>
<dbReference type="EMBL" id="CAJOBP010003739">
    <property type="protein sequence ID" value="CAF4416853.1"/>
    <property type="molecule type" value="Genomic_DNA"/>
</dbReference>
<dbReference type="InterPro" id="IPR050346">
    <property type="entry name" value="FMO-like"/>
</dbReference>
<dbReference type="EC" id="1.-.-.-" evidence="6"/>
<keyword evidence="11" id="KW-1185">Reference proteome</keyword>
<feature type="compositionally biased region" description="Low complexity" evidence="7">
    <location>
        <begin position="554"/>
        <end position="566"/>
    </location>
</feature>
<name>A0A820Q4Y0_9BILA</name>
<sequence length="930" mass="105877">MSSSTTVAIIGAGACGLVCAKVLLDDGFDVTLFERNEELGGIWSSKIAYANLHNQQPGGTFEFSDLYDGEEFSSWQYVHDYLQKYADLFHIIERIRFQTQVLSVSKDNLKDDTIPWSVEIETISGNEETKKFDFVIVATGLFPKPFTPIYHGQSKFAGSILSPIDIKSHKQLADKNVLVVGCGKSAADMAVLAGKYARSCYLVFRKAHWMTPRTIMGGLLPLRLLLTRAMSIPFTPVPDAPHSALFRYLHEKFPKVFATLTTGIGNDKIFTNGPDLYNDKIFIPQYPYRNLENIVIIPSDFIRLKSEGRIIGRLGIIDEIIDRTTVRLNTGEELQVDMVISATGYIRQFPFFSQEHAQMMNLTESNGNIELNLYRRVIPVGIPNIAFIGFTGASSYWMVAEVASHWISDYFLNRLELPNSEEKIKPRARNALLLFIENEWLATQSLTVQFTSVFPIENKVTMSATLTNTADSRALHVYRVPAYQKRTRGYDHHASIPRVRSPSRDSRVYVSRRRQSSPPTSTVRVVEVKSPPSTTYMKRFYPHPRAARVIREQSPLSTDTDSTSPISTPPPISLVKRRQQQQRRVVRIATTSTNASSNSDLIVPVAKKYRRTIDETPVTIVSETPLVNRGTSPRKHWKKREKPIPLDLERDVYISDEDYYEEAFPDGTYKPKSYKFCKWCHGKCARRCPHCNYCEWYYSCPCCCWLTCLLLSLGLLIGIFTLIGFLPEVNPSRRPVVNQEVNVTIRAIQQNLPCDPTATYNASSTLIRCIDTTPVYAYTYYKLLEHHDKIMMQKFFSFVLFIVVINAQQFQAAWELNYLFPSMIFEPASKLTPPYKQGIYSYSFVIPPPSKLYGPNVAFYLFAGQPTSKTAEIVFNQDGQFFQTLSEKQYWQSKKIPIPLTVNATKIDLHIRDGDKFGPTYTIHVTRATQ</sequence>
<feature type="signal peptide" evidence="9">
    <location>
        <begin position="1"/>
        <end position="20"/>
    </location>
</feature>
<dbReference type="InterPro" id="IPR036291">
    <property type="entry name" value="NAD(P)-bd_dom_sf"/>
</dbReference>
<dbReference type="Gene3D" id="3.50.50.60">
    <property type="entry name" value="FAD/NAD(P)-binding domain"/>
    <property type="match status" value="2"/>
</dbReference>
<evidence type="ECO:0000256" key="8">
    <source>
        <dbReference type="SAM" id="Phobius"/>
    </source>
</evidence>
<keyword evidence="3 6" id="KW-0274">FAD</keyword>
<dbReference type="InterPro" id="IPR020946">
    <property type="entry name" value="Flavin_mOase-like"/>
</dbReference>
<evidence type="ECO:0000256" key="1">
    <source>
        <dbReference type="ARBA" id="ARBA00009183"/>
    </source>
</evidence>
<gene>
    <name evidence="10" type="ORF">UJA718_LOCUS20253</name>
</gene>
<comment type="cofactor">
    <cofactor evidence="6">
        <name>FAD</name>
        <dbReference type="ChEBI" id="CHEBI:57692"/>
    </cofactor>
</comment>
<dbReference type="SUPFAM" id="SSF51735">
    <property type="entry name" value="NAD(P)-binding Rossmann-fold domains"/>
    <property type="match status" value="1"/>
</dbReference>
<accession>A0A820Q4Y0</accession>
<keyword evidence="5 6" id="KW-0560">Oxidoreductase</keyword>
<organism evidence="10 11">
    <name type="scientific">Rotaria socialis</name>
    <dbReference type="NCBI Taxonomy" id="392032"/>
    <lineage>
        <taxon>Eukaryota</taxon>
        <taxon>Metazoa</taxon>
        <taxon>Spiralia</taxon>
        <taxon>Gnathifera</taxon>
        <taxon>Rotifera</taxon>
        <taxon>Eurotatoria</taxon>
        <taxon>Bdelloidea</taxon>
        <taxon>Philodinida</taxon>
        <taxon>Philodinidae</taxon>
        <taxon>Rotaria</taxon>
    </lineage>
</organism>
<feature type="region of interest" description="Disordered" evidence="7">
    <location>
        <begin position="551"/>
        <end position="581"/>
    </location>
</feature>
<feature type="chain" id="PRO_5032301120" description="Flavin-containing monooxygenase" evidence="9">
    <location>
        <begin position="21"/>
        <end position="930"/>
    </location>
</feature>
<keyword evidence="2 6" id="KW-0285">Flavoprotein</keyword>
<dbReference type="Pfam" id="PF00743">
    <property type="entry name" value="FMO-like"/>
    <property type="match status" value="1"/>
</dbReference>
<keyword evidence="8" id="KW-1133">Transmembrane helix</keyword>
<feature type="transmembrane region" description="Helical" evidence="8">
    <location>
        <begin position="696"/>
        <end position="726"/>
    </location>
</feature>
<keyword evidence="8" id="KW-0812">Transmembrane</keyword>
<keyword evidence="9" id="KW-0732">Signal</keyword>
<proteinExistence type="inferred from homology"/>
<evidence type="ECO:0000256" key="3">
    <source>
        <dbReference type="ARBA" id="ARBA00022827"/>
    </source>
</evidence>
<dbReference type="GO" id="GO:0004499">
    <property type="term" value="F:N,N-dimethylaniline monooxygenase activity"/>
    <property type="evidence" value="ECO:0007669"/>
    <property type="project" value="InterPro"/>
</dbReference>
<feature type="transmembrane region" description="Helical" evidence="8">
    <location>
        <begin position="795"/>
        <end position="814"/>
    </location>
</feature>
<evidence type="ECO:0000256" key="4">
    <source>
        <dbReference type="ARBA" id="ARBA00022857"/>
    </source>
</evidence>
<comment type="caution">
    <text evidence="10">The sequence shown here is derived from an EMBL/GenBank/DDBJ whole genome shotgun (WGS) entry which is preliminary data.</text>
</comment>
<dbReference type="Proteomes" id="UP000663873">
    <property type="component" value="Unassembled WGS sequence"/>
</dbReference>
<dbReference type="PANTHER" id="PTHR23023">
    <property type="entry name" value="DIMETHYLANILINE MONOOXYGENASE"/>
    <property type="match status" value="1"/>
</dbReference>
<dbReference type="AlphaFoldDB" id="A0A820Q4Y0"/>
<keyword evidence="8" id="KW-0472">Membrane</keyword>
<dbReference type="InterPro" id="IPR036188">
    <property type="entry name" value="FAD/NAD-bd_sf"/>
</dbReference>
<dbReference type="SUPFAM" id="SSF51905">
    <property type="entry name" value="FAD/NAD(P)-binding domain"/>
    <property type="match status" value="1"/>
</dbReference>
<evidence type="ECO:0000313" key="10">
    <source>
        <dbReference type="EMBL" id="CAF4416853.1"/>
    </source>
</evidence>
<evidence type="ECO:0000256" key="9">
    <source>
        <dbReference type="SAM" id="SignalP"/>
    </source>
</evidence>
<keyword evidence="6" id="KW-0503">Monooxygenase</keyword>
<evidence type="ECO:0000256" key="2">
    <source>
        <dbReference type="ARBA" id="ARBA00022630"/>
    </source>
</evidence>
<dbReference type="GO" id="GO:0050661">
    <property type="term" value="F:NADP binding"/>
    <property type="evidence" value="ECO:0007669"/>
    <property type="project" value="InterPro"/>
</dbReference>
<evidence type="ECO:0000256" key="5">
    <source>
        <dbReference type="ARBA" id="ARBA00023002"/>
    </source>
</evidence>
<evidence type="ECO:0000256" key="7">
    <source>
        <dbReference type="SAM" id="MobiDB-lite"/>
    </source>
</evidence>
<feature type="region of interest" description="Disordered" evidence="7">
    <location>
        <begin position="492"/>
        <end position="527"/>
    </location>
</feature>
<dbReference type="PRINTS" id="PR00370">
    <property type="entry name" value="FMOXYGENASE"/>
</dbReference>
<dbReference type="GO" id="GO:0050660">
    <property type="term" value="F:flavin adenine dinucleotide binding"/>
    <property type="evidence" value="ECO:0007669"/>
    <property type="project" value="InterPro"/>
</dbReference>